<feature type="region of interest" description="Disordered" evidence="1">
    <location>
        <begin position="1112"/>
        <end position="1172"/>
    </location>
</feature>
<feature type="compositionally biased region" description="Polar residues" evidence="1">
    <location>
        <begin position="1007"/>
        <end position="1018"/>
    </location>
</feature>
<name>A0ABP0B4R0_9PEZI</name>
<feature type="compositionally biased region" description="Polar residues" evidence="1">
    <location>
        <begin position="571"/>
        <end position="593"/>
    </location>
</feature>
<comment type="caution">
    <text evidence="2">The sequence shown here is derived from an EMBL/GenBank/DDBJ whole genome shotgun (WGS) entry which is preliminary data.</text>
</comment>
<feature type="compositionally biased region" description="Acidic residues" evidence="1">
    <location>
        <begin position="776"/>
        <end position="790"/>
    </location>
</feature>
<feature type="compositionally biased region" description="Polar residues" evidence="1">
    <location>
        <begin position="227"/>
        <end position="237"/>
    </location>
</feature>
<accession>A0ABP0B4R0</accession>
<feature type="compositionally biased region" description="Basic and acidic residues" evidence="1">
    <location>
        <begin position="719"/>
        <end position="735"/>
    </location>
</feature>
<sequence>MAAMDSRMGMGVSAHPQPYPNLPASPTLTNPDMILPDYDFALSPGLDDDDEDRPARSQSPLMMWKNTHAASSSTDLQQLFAGSQEHHHAFPSGPITPTTPIIYGNGTMLSDIGEVTEVESTVGPSPSSARRRAAGGANSGPYGMSGSPSGSRTPSPTPLPHNIRHPFHHNRDNFSDAPRQSSPTMGAESGQSILSSNNSNVGTIGVKQRARQQQQQQADRGRRDSLESNSTITTQDQAGLFADFDDAVSVGDDSVFQGDDEESVAESYVEETYIAREVPITSTASSSLLAVPDFGGGGGSSSGGNTSDEGERRLSAATLSLRAEKILANAKKRLTTMEGNLNRARSSLYISSPPAGSLPSDGSTPSPRTPVRSATASSRYHDPSPGSPIHSRMVSDGSMPIDGVVPGNFLQRSASALGAAGGYRKPQLTGSRSADRVDEIQDSLSGGYHRAGLNKPVDIVLERLDEDGADDTDILPAHDRSSGQLESFLSPTFGSANGDKGLTRSASVAQMRDLKDQMKGLKGKISTLREQARADSLKRRSLQSLRTPSPFTHAQIDQWATGQPHVALNESPESSGNGSPAQNYLNNGWNNEQAPAYMNGEQIVTASAMDLDAVTPPPRHDGSPAESAHLSRSGGSGSSRARQSKHNSPLALDGDQTDEDSVINSRYEHTEDGMMTKLSYASVQPYQQSTESPVLGGGGPPSSPGEITTPDEEDEDLDDLHTENGDFSDEGHSLESLDDDVFVDSAVADMSGHKYQVDDENDEDDDANARGQESPSYDDQEDDIDYESESGESMYHDTLQHPISHEDREDAFDYEHFILHSALGTISQQRLARSGSFSSEDSVETTRGPVSASNYNNSSMNDDDPTFPSPNRRTSMSSISTVESADSFATATEGRTSRTNRFSTISDADDADDAEDAEDAEDVIFHHENRVAAAAAKDRPDSLLLARAAAVGSNSYASNNNNNNNNNNEDYAAATPTSRSSVEEPRQTQQPPMARRPASAVAGHRPSVSSFESTGTTRSFPLVNRNRVSSVGTVFGAGVATVNGFRSGSGGSHSLNSSISMSNGGGSGSIIHSASSTPTKAQASVSRVSPDNEELRSISESLMNETASICEQQANGSGSGSGSGDGPGSLGGKRSMSSPEDDGSLLHERSGSAGGVNNYVNGNSNGNDNGAGASHVQALQSLSIEDQYLVERLVGNLGRCVLGLSESGRASTESRDFRRRIDAARRILEGLDPV</sequence>
<reference evidence="2 3" key="1">
    <citation type="submission" date="2024-01" db="EMBL/GenBank/DDBJ databases">
        <authorList>
            <person name="Allen C."/>
            <person name="Tagirdzhanova G."/>
        </authorList>
    </citation>
    <scope>NUCLEOTIDE SEQUENCE [LARGE SCALE GENOMIC DNA]</scope>
</reference>
<feature type="compositionally biased region" description="Low complexity" evidence="1">
    <location>
        <begin position="1052"/>
        <end position="1062"/>
    </location>
</feature>
<feature type="compositionally biased region" description="Polar residues" evidence="1">
    <location>
        <begin position="360"/>
        <end position="378"/>
    </location>
</feature>
<feature type="compositionally biased region" description="Acidic residues" evidence="1">
    <location>
        <begin position="907"/>
        <end position="917"/>
    </location>
</feature>
<feature type="compositionally biased region" description="Acidic residues" evidence="1">
    <location>
        <begin position="709"/>
        <end position="718"/>
    </location>
</feature>
<dbReference type="Proteomes" id="UP001642405">
    <property type="component" value="Unassembled WGS sequence"/>
</dbReference>
<feature type="compositionally biased region" description="Polar residues" evidence="1">
    <location>
        <begin position="869"/>
        <end position="906"/>
    </location>
</feature>
<feature type="compositionally biased region" description="Low complexity" evidence="1">
    <location>
        <begin position="123"/>
        <end position="154"/>
    </location>
</feature>
<protein>
    <submittedName>
        <fullName evidence="2">Uncharacterized protein</fullName>
    </submittedName>
</protein>
<feature type="compositionally biased region" description="Low complexity" evidence="1">
    <location>
        <begin position="959"/>
        <end position="968"/>
    </location>
</feature>
<feature type="compositionally biased region" description="Polar residues" evidence="1">
    <location>
        <begin position="178"/>
        <end position="202"/>
    </location>
</feature>
<gene>
    <name evidence="2" type="ORF">SCUCBS95973_002096</name>
</gene>
<feature type="region of interest" description="Disordered" evidence="1">
    <location>
        <begin position="291"/>
        <end position="311"/>
    </location>
</feature>
<feature type="compositionally biased region" description="Polar residues" evidence="1">
    <location>
        <begin position="679"/>
        <end position="692"/>
    </location>
</feature>
<feature type="region of interest" description="Disordered" evidence="1">
    <location>
        <begin position="42"/>
        <end position="62"/>
    </location>
</feature>
<feature type="region of interest" description="Disordered" evidence="1">
    <location>
        <begin position="117"/>
        <end position="238"/>
    </location>
</feature>
<feature type="region of interest" description="Disordered" evidence="1">
    <location>
        <begin position="612"/>
        <end position="797"/>
    </location>
</feature>
<feature type="compositionally biased region" description="Polar residues" evidence="1">
    <location>
        <begin position="542"/>
        <end position="551"/>
    </location>
</feature>
<feature type="region of interest" description="Disordered" evidence="1">
    <location>
        <begin position="1"/>
        <end position="30"/>
    </location>
</feature>
<keyword evidence="3" id="KW-1185">Reference proteome</keyword>
<evidence type="ECO:0000313" key="3">
    <source>
        <dbReference type="Proteomes" id="UP001642405"/>
    </source>
</evidence>
<feature type="region of interest" description="Disordered" evidence="1">
    <location>
        <begin position="834"/>
        <end position="917"/>
    </location>
</feature>
<feature type="compositionally biased region" description="Low complexity" evidence="1">
    <location>
        <begin position="851"/>
        <end position="860"/>
    </location>
</feature>
<feature type="region of interest" description="Disordered" evidence="1">
    <location>
        <begin position="566"/>
        <end position="593"/>
    </location>
</feature>
<organism evidence="2 3">
    <name type="scientific">Sporothrix curviconia</name>
    <dbReference type="NCBI Taxonomy" id="1260050"/>
    <lineage>
        <taxon>Eukaryota</taxon>
        <taxon>Fungi</taxon>
        <taxon>Dikarya</taxon>
        <taxon>Ascomycota</taxon>
        <taxon>Pezizomycotina</taxon>
        <taxon>Sordariomycetes</taxon>
        <taxon>Sordariomycetidae</taxon>
        <taxon>Ophiostomatales</taxon>
        <taxon>Ophiostomataceae</taxon>
        <taxon>Sporothrix</taxon>
    </lineage>
</organism>
<proteinExistence type="predicted"/>
<feature type="region of interest" description="Disordered" evidence="1">
    <location>
        <begin position="531"/>
        <end position="551"/>
    </location>
</feature>
<feature type="compositionally biased region" description="Gly residues" evidence="1">
    <location>
        <begin position="1117"/>
        <end position="1131"/>
    </location>
</feature>
<feature type="region of interest" description="Disordered" evidence="1">
    <location>
        <begin position="347"/>
        <end position="398"/>
    </location>
</feature>
<feature type="compositionally biased region" description="Polar residues" evidence="1">
    <location>
        <begin position="1077"/>
        <end position="1089"/>
    </location>
</feature>
<feature type="region of interest" description="Disordered" evidence="1">
    <location>
        <begin position="1049"/>
        <end position="1094"/>
    </location>
</feature>
<dbReference type="EMBL" id="CAWUHB010000008">
    <property type="protein sequence ID" value="CAK7214304.1"/>
    <property type="molecule type" value="Genomic_DNA"/>
</dbReference>
<evidence type="ECO:0000256" key="1">
    <source>
        <dbReference type="SAM" id="MobiDB-lite"/>
    </source>
</evidence>
<feature type="compositionally biased region" description="Low complexity" evidence="1">
    <location>
        <begin position="1155"/>
        <end position="1172"/>
    </location>
</feature>
<feature type="region of interest" description="Disordered" evidence="1">
    <location>
        <begin position="954"/>
        <end position="1018"/>
    </location>
</feature>
<evidence type="ECO:0000313" key="2">
    <source>
        <dbReference type="EMBL" id="CAK7214304.1"/>
    </source>
</evidence>